<sequence>VLERRVKNEEELGHLREAQKITEGAMEMACSLIGSAPADADGILQHDGMPLTSERVRQLISRFVLDHDCTTLHDSIVVTIPHVADCHHFGTGPLRKDLPVIVDIFPTHNHTHYCGDCTRTVVNGDPSDRIRDMHACVLKAHQAGCEALRPETTGQAVHEAVAEVVRAGGYHVGQPPADADEEYIGMRHGTGHGIGLDVHEPILLAKGGSEIMENEVFTVEPGLYSAKYGGVRVEDMVAVTATGHENFNTLHSGLDWK</sequence>
<evidence type="ECO:0000313" key="4">
    <source>
        <dbReference type="EMBL" id="SVC48348.1"/>
    </source>
</evidence>
<protein>
    <recommendedName>
        <fullName evidence="3">Peptidase M24 domain-containing protein</fullName>
    </recommendedName>
</protein>
<reference evidence="4" key="1">
    <citation type="submission" date="2018-05" db="EMBL/GenBank/DDBJ databases">
        <authorList>
            <person name="Lanie J.A."/>
            <person name="Ng W.-L."/>
            <person name="Kazmierczak K.M."/>
            <person name="Andrzejewski T.M."/>
            <person name="Davidsen T.M."/>
            <person name="Wayne K.J."/>
            <person name="Tettelin H."/>
            <person name="Glass J.I."/>
            <person name="Rusch D."/>
            <person name="Podicherti R."/>
            <person name="Tsui H.-C.T."/>
            <person name="Winkler M.E."/>
        </authorList>
    </citation>
    <scope>NUCLEOTIDE SEQUENCE</scope>
</reference>
<dbReference type="InterPro" id="IPR036005">
    <property type="entry name" value="Creatinase/aminopeptidase-like"/>
</dbReference>
<dbReference type="PANTHER" id="PTHR46112:SF3">
    <property type="entry name" value="AMINOPEPTIDASE YPDF"/>
    <property type="match status" value="1"/>
</dbReference>
<name>A0A382MIN7_9ZZZZ</name>
<dbReference type="Gene3D" id="3.90.230.10">
    <property type="entry name" value="Creatinase/methionine aminopeptidase superfamily"/>
    <property type="match status" value="1"/>
</dbReference>
<organism evidence="4">
    <name type="scientific">marine metagenome</name>
    <dbReference type="NCBI Taxonomy" id="408172"/>
    <lineage>
        <taxon>unclassified sequences</taxon>
        <taxon>metagenomes</taxon>
        <taxon>ecological metagenomes</taxon>
    </lineage>
</organism>
<keyword evidence="2" id="KW-0378">Hydrolase</keyword>
<dbReference type="GO" id="GO:0016787">
    <property type="term" value="F:hydrolase activity"/>
    <property type="evidence" value="ECO:0007669"/>
    <property type="project" value="UniProtKB-KW"/>
</dbReference>
<feature type="non-terminal residue" evidence="4">
    <location>
        <position position="1"/>
    </location>
</feature>
<feature type="domain" description="Peptidase M24" evidence="3">
    <location>
        <begin position="14"/>
        <end position="241"/>
    </location>
</feature>
<dbReference type="AlphaFoldDB" id="A0A382MIN7"/>
<dbReference type="SUPFAM" id="SSF55920">
    <property type="entry name" value="Creatinase/aminopeptidase"/>
    <property type="match status" value="1"/>
</dbReference>
<evidence type="ECO:0000256" key="2">
    <source>
        <dbReference type="ARBA" id="ARBA00022801"/>
    </source>
</evidence>
<dbReference type="EMBL" id="UINC01093707">
    <property type="protein sequence ID" value="SVC48348.1"/>
    <property type="molecule type" value="Genomic_DNA"/>
</dbReference>
<keyword evidence="1" id="KW-0479">Metal-binding</keyword>
<accession>A0A382MIN7</accession>
<dbReference type="InterPro" id="IPR001131">
    <property type="entry name" value="Peptidase_M24B_aminopep-P_CS"/>
</dbReference>
<dbReference type="InterPro" id="IPR000994">
    <property type="entry name" value="Pept_M24"/>
</dbReference>
<dbReference type="Pfam" id="PF00557">
    <property type="entry name" value="Peptidase_M24"/>
    <property type="match status" value="1"/>
</dbReference>
<proteinExistence type="predicted"/>
<gene>
    <name evidence="4" type="ORF">METZ01_LOCUS301202</name>
</gene>
<dbReference type="PANTHER" id="PTHR46112">
    <property type="entry name" value="AMINOPEPTIDASE"/>
    <property type="match status" value="1"/>
</dbReference>
<dbReference type="InterPro" id="IPR050659">
    <property type="entry name" value="Peptidase_M24B"/>
</dbReference>
<dbReference type="GO" id="GO:0046872">
    <property type="term" value="F:metal ion binding"/>
    <property type="evidence" value="ECO:0007669"/>
    <property type="project" value="UniProtKB-KW"/>
</dbReference>
<evidence type="ECO:0000259" key="3">
    <source>
        <dbReference type="Pfam" id="PF00557"/>
    </source>
</evidence>
<dbReference type="PROSITE" id="PS00491">
    <property type="entry name" value="PROLINE_PEPTIDASE"/>
    <property type="match status" value="1"/>
</dbReference>
<evidence type="ECO:0000256" key="1">
    <source>
        <dbReference type="ARBA" id="ARBA00022723"/>
    </source>
</evidence>